<keyword evidence="2" id="KW-1185">Reference proteome</keyword>
<protein>
    <submittedName>
        <fullName evidence="1">Uncharacterized protein</fullName>
    </submittedName>
</protein>
<proteinExistence type="predicted"/>
<dbReference type="Proteomes" id="UP001150581">
    <property type="component" value="Unassembled WGS sequence"/>
</dbReference>
<comment type="caution">
    <text evidence="1">The sequence shown here is derived from an EMBL/GenBank/DDBJ whole genome shotgun (WGS) entry which is preliminary data.</text>
</comment>
<accession>A0ACC1I5S0</accession>
<gene>
    <name evidence="1" type="ORF">LPJ66_008542</name>
</gene>
<name>A0ACC1I5S0_9FUNG</name>
<evidence type="ECO:0000313" key="2">
    <source>
        <dbReference type="Proteomes" id="UP001150581"/>
    </source>
</evidence>
<reference evidence="1" key="1">
    <citation type="submission" date="2022-07" db="EMBL/GenBank/DDBJ databases">
        <title>Phylogenomic reconstructions and comparative analyses of Kickxellomycotina fungi.</title>
        <authorList>
            <person name="Reynolds N.K."/>
            <person name="Stajich J.E."/>
            <person name="Barry K."/>
            <person name="Grigoriev I.V."/>
            <person name="Crous P."/>
            <person name="Smith M.E."/>
        </authorList>
    </citation>
    <scope>NUCLEOTIDE SEQUENCE</scope>
    <source>
        <strain evidence="1">Benny 63K</strain>
    </source>
</reference>
<organism evidence="1 2">
    <name type="scientific">Kickxella alabastrina</name>
    <dbReference type="NCBI Taxonomy" id="61397"/>
    <lineage>
        <taxon>Eukaryota</taxon>
        <taxon>Fungi</taxon>
        <taxon>Fungi incertae sedis</taxon>
        <taxon>Zoopagomycota</taxon>
        <taxon>Kickxellomycotina</taxon>
        <taxon>Kickxellomycetes</taxon>
        <taxon>Kickxellales</taxon>
        <taxon>Kickxellaceae</taxon>
        <taxon>Kickxella</taxon>
    </lineage>
</organism>
<dbReference type="EMBL" id="JANBPG010001739">
    <property type="protein sequence ID" value="KAJ1888505.1"/>
    <property type="molecule type" value="Genomic_DNA"/>
</dbReference>
<evidence type="ECO:0000313" key="1">
    <source>
        <dbReference type="EMBL" id="KAJ1888505.1"/>
    </source>
</evidence>
<sequence length="72" mass="7636">MQSRRAIGTNAATNDSAELAGSAYETPIAFTQATYLQGLLKADDAGAAWNRPSVTMVSRVVQNTSSSIDSWN</sequence>